<accession>A0AAD7CNM8</accession>
<comment type="caution">
    <text evidence="2">The sequence shown here is derived from an EMBL/GenBank/DDBJ whole genome shotgun (WGS) entry which is preliminary data.</text>
</comment>
<protein>
    <submittedName>
        <fullName evidence="2">Uncharacterized protein</fullName>
    </submittedName>
</protein>
<feature type="compositionally biased region" description="Pro residues" evidence="1">
    <location>
        <begin position="142"/>
        <end position="160"/>
    </location>
</feature>
<proteinExistence type="predicted"/>
<dbReference type="Proteomes" id="UP001221757">
    <property type="component" value="Unassembled WGS sequence"/>
</dbReference>
<keyword evidence="3" id="KW-1185">Reference proteome</keyword>
<feature type="compositionally biased region" description="Basic and acidic residues" evidence="1">
    <location>
        <begin position="190"/>
        <end position="203"/>
    </location>
</feature>
<evidence type="ECO:0000256" key="1">
    <source>
        <dbReference type="SAM" id="MobiDB-lite"/>
    </source>
</evidence>
<organism evidence="2 3">
    <name type="scientific">Mycena rosella</name>
    <name type="common">Pink bonnet</name>
    <name type="synonym">Agaricus rosellus</name>
    <dbReference type="NCBI Taxonomy" id="1033263"/>
    <lineage>
        <taxon>Eukaryota</taxon>
        <taxon>Fungi</taxon>
        <taxon>Dikarya</taxon>
        <taxon>Basidiomycota</taxon>
        <taxon>Agaricomycotina</taxon>
        <taxon>Agaricomycetes</taxon>
        <taxon>Agaricomycetidae</taxon>
        <taxon>Agaricales</taxon>
        <taxon>Marasmiineae</taxon>
        <taxon>Mycenaceae</taxon>
        <taxon>Mycena</taxon>
    </lineage>
</organism>
<dbReference type="AlphaFoldDB" id="A0AAD7CNM8"/>
<evidence type="ECO:0000313" key="3">
    <source>
        <dbReference type="Proteomes" id="UP001221757"/>
    </source>
</evidence>
<name>A0AAD7CNM8_MYCRO</name>
<feature type="region of interest" description="Disordered" evidence="1">
    <location>
        <begin position="137"/>
        <end position="231"/>
    </location>
</feature>
<gene>
    <name evidence="2" type="ORF">B0H17DRAFT_378945</name>
</gene>
<reference evidence="2" key="1">
    <citation type="submission" date="2023-03" db="EMBL/GenBank/DDBJ databases">
        <title>Massive genome expansion in bonnet fungi (Mycena s.s.) driven by repeated elements and novel gene families across ecological guilds.</title>
        <authorList>
            <consortium name="Lawrence Berkeley National Laboratory"/>
            <person name="Harder C.B."/>
            <person name="Miyauchi S."/>
            <person name="Viragh M."/>
            <person name="Kuo A."/>
            <person name="Thoen E."/>
            <person name="Andreopoulos B."/>
            <person name="Lu D."/>
            <person name="Skrede I."/>
            <person name="Drula E."/>
            <person name="Henrissat B."/>
            <person name="Morin E."/>
            <person name="Kohler A."/>
            <person name="Barry K."/>
            <person name="LaButti K."/>
            <person name="Morin E."/>
            <person name="Salamov A."/>
            <person name="Lipzen A."/>
            <person name="Mereny Z."/>
            <person name="Hegedus B."/>
            <person name="Baldrian P."/>
            <person name="Stursova M."/>
            <person name="Weitz H."/>
            <person name="Taylor A."/>
            <person name="Grigoriev I.V."/>
            <person name="Nagy L.G."/>
            <person name="Martin F."/>
            <person name="Kauserud H."/>
        </authorList>
    </citation>
    <scope>NUCLEOTIDE SEQUENCE</scope>
    <source>
        <strain evidence="2">CBHHK067</strain>
    </source>
</reference>
<feature type="region of interest" description="Disordered" evidence="1">
    <location>
        <begin position="94"/>
        <end position="124"/>
    </location>
</feature>
<evidence type="ECO:0000313" key="2">
    <source>
        <dbReference type="EMBL" id="KAJ7655327.1"/>
    </source>
</evidence>
<sequence length="231" mass="26464">MIRVVPLTPCQPNWNDLGLRFDFSTSKPFTLRLPKRGWIKWTHLRHDTPTPHLFPFPPNMTLEKLSKSDMEALLAFHVDAARHLEERLRSTFPLPENGSGIVLSPEDQLDTEGPSPNSGDSSRLHSHFEMDLHRRSLAPSLSPSPPSTPVRPARLSPPPVREAWPVWGADPTSPISAPRHSASFGRKRRRIDEDEPRAREGIHLDPGWPRGLIRTPPRRRRIWDKENERRS</sequence>
<dbReference type="EMBL" id="JARKIE010000313">
    <property type="protein sequence ID" value="KAJ7655327.1"/>
    <property type="molecule type" value="Genomic_DNA"/>
</dbReference>